<dbReference type="EMBL" id="QBMP01000115">
    <property type="protein sequence ID" value="PZO54413.1"/>
    <property type="molecule type" value="Genomic_DNA"/>
</dbReference>
<accession>A0A2W4XAY1</accession>
<name>A0A2W4XAY1_9CYAN</name>
<dbReference type="AlphaFoldDB" id="A0A2W4XAY1"/>
<proteinExistence type="predicted"/>
<organism evidence="1 2">
    <name type="scientific">Phormidesmis priestleyi</name>
    <dbReference type="NCBI Taxonomy" id="268141"/>
    <lineage>
        <taxon>Bacteria</taxon>
        <taxon>Bacillati</taxon>
        <taxon>Cyanobacteriota</taxon>
        <taxon>Cyanophyceae</taxon>
        <taxon>Leptolyngbyales</taxon>
        <taxon>Leptolyngbyaceae</taxon>
        <taxon>Phormidesmis</taxon>
    </lineage>
</organism>
<sequence length="89" mass="9984">MPEMTADVISDTVKTPKQSTQRIPLQKLYEDLANIGDMTMMAGAQCRERAQQVLANPKINLNWRDAIAERLHEANHTLAIKTVTDGDSY</sequence>
<dbReference type="Proteomes" id="UP000249794">
    <property type="component" value="Unassembled WGS sequence"/>
</dbReference>
<reference evidence="2" key="1">
    <citation type="submission" date="2018-04" db="EMBL/GenBank/DDBJ databases">
        <authorList>
            <person name="Cornet L."/>
        </authorList>
    </citation>
    <scope>NUCLEOTIDE SEQUENCE [LARGE SCALE GENOMIC DNA]</scope>
</reference>
<comment type="caution">
    <text evidence="1">The sequence shown here is derived from an EMBL/GenBank/DDBJ whole genome shotgun (WGS) entry which is preliminary data.</text>
</comment>
<reference evidence="1 2" key="2">
    <citation type="submission" date="2018-06" db="EMBL/GenBank/DDBJ databases">
        <title>Metagenomic assembly of (sub)arctic Cyanobacteria and their associated microbiome from non-axenic cultures.</title>
        <authorList>
            <person name="Baurain D."/>
        </authorList>
    </citation>
    <scope>NUCLEOTIDE SEQUENCE [LARGE SCALE GENOMIC DNA]</scope>
    <source>
        <strain evidence="1">ULC027bin1</strain>
    </source>
</reference>
<gene>
    <name evidence="1" type="ORF">DCF15_11825</name>
</gene>
<protein>
    <submittedName>
        <fullName evidence="1">Uncharacterized protein</fullName>
    </submittedName>
</protein>
<evidence type="ECO:0000313" key="2">
    <source>
        <dbReference type="Proteomes" id="UP000249794"/>
    </source>
</evidence>
<evidence type="ECO:0000313" key="1">
    <source>
        <dbReference type="EMBL" id="PZO54413.1"/>
    </source>
</evidence>